<evidence type="ECO:0000259" key="1">
    <source>
        <dbReference type="Pfam" id="PF05707"/>
    </source>
</evidence>
<accession>A0A3A6QNG7</accession>
<dbReference type="EMBL" id="QVMU01000004">
    <property type="protein sequence ID" value="RJX72808.1"/>
    <property type="molecule type" value="Genomic_DNA"/>
</dbReference>
<comment type="caution">
    <text evidence="2">The sequence shown here is derived from an EMBL/GenBank/DDBJ whole genome shotgun (WGS) entry which is preliminary data.</text>
</comment>
<dbReference type="RefSeq" id="WP_120030132.1">
    <property type="nucleotide sequence ID" value="NZ_QVMU01000004.1"/>
</dbReference>
<reference evidence="2 3" key="1">
    <citation type="submission" date="2018-08" db="EMBL/GenBank/DDBJ databases">
        <title>Vibrio isolated from the Eastern China Marginal Seas.</title>
        <authorList>
            <person name="Li Y."/>
        </authorList>
    </citation>
    <scope>NUCLEOTIDE SEQUENCE [LARGE SCALE GENOMIC DNA]</scope>
    <source>
        <strain evidence="2 3">BEI233</strain>
    </source>
</reference>
<dbReference type="Pfam" id="PF05707">
    <property type="entry name" value="Zot"/>
    <property type="match status" value="1"/>
</dbReference>
<protein>
    <submittedName>
        <fullName evidence="2">Assembly protein</fullName>
    </submittedName>
</protein>
<evidence type="ECO:0000313" key="3">
    <source>
        <dbReference type="Proteomes" id="UP000273252"/>
    </source>
</evidence>
<evidence type="ECO:0000313" key="2">
    <source>
        <dbReference type="EMBL" id="RJX72808.1"/>
    </source>
</evidence>
<dbReference type="OrthoDB" id="8479507at2"/>
<sequence length="375" mass="42176">MINALTGRPGGGKSYEAVAFHIIPAIKDGRRVITNVALNRDHFRKIFGDIVDELLITIDGKLNDFGNVERPFSKLSDYQDDWRNDKGQAPLYVIDEAHLALPARGCAVDVLEWYSMHRHYGADLLLMTQNLRKIHRDIKDMIEVHYYCVKNTALGSTKSYTRKVRNGSGGEVLNENVRKYESAYFKFYQSHTGSNKAVEEAMAKDVKPLWKHWTVWVSAICLLGGPIYLISSGGIFGGVAPEETEQSEPVPVDAPATNIEVSTPAYAPKPKVADPLSSYKLYASGEVIQAAFDDKKRLIRGNTFSKVYIDVFENDMKLFTTNSLDLIDMGYTFKQMTECIYQLTYEGSSRFVVCGDYEKQVDEKELFAANPIASF</sequence>
<gene>
    <name evidence="2" type="ORF">DZ860_06525</name>
</gene>
<dbReference type="SUPFAM" id="SSF52540">
    <property type="entry name" value="P-loop containing nucleoside triphosphate hydrolases"/>
    <property type="match status" value="1"/>
</dbReference>
<dbReference type="AlphaFoldDB" id="A0A3A6QNG7"/>
<proteinExistence type="predicted"/>
<dbReference type="InterPro" id="IPR027417">
    <property type="entry name" value="P-loop_NTPase"/>
</dbReference>
<organism evidence="2 3">
    <name type="scientific">Vibrio sinensis</name>
    <dbReference type="NCBI Taxonomy" id="2302434"/>
    <lineage>
        <taxon>Bacteria</taxon>
        <taxon>Pseudomonadati</taxon>
        <taxon>Pseudomonadota</taxon>
        <taxon>Gammaproteobacteria</taxon>
        <taxon>Vibrionales</taxon>
        <taxon>Vibrionaceae</taxon>
        <taxon>Vibrio</taxon>
    </lineage>
</organism>
<dbReference type="Gene3D" id="3.40.50.300">
    <property type="entry name" value="P-loop containing nucleotide triphosphate hydrolases"/>
    <property type="match status" value="1"/>
</dbReference>
<keyword evidence="3" id="KW-1185">Reference proteome</keyword>
<dbReference type="InterPro" id="IPR008900">
    <property type="entry name" value="Zot_N"/>
</dbReference>
<feature type="domain" description="Zona occludens toxin N-terminal" evidence="1">
    <location>
        <begin position="1"/>
        <end position="192"/>
    </location>
</feature>
<name>A0A3A6QNG7_9VIBR</name>
<dbReference type="Proteomes" id="UP000273252">
    <property type="component" value="Unassembled WGS sequence"/>
</dbReference>